<evidence type="ECO:0000313" key="1">
    <source>
        <dbReference type="EMBL" id="PWN49067.1"/>
    </source>
</evidence>
<evidence type="ECO:0000313" key="2">
    <source>
        <dbReference type="Proteomes" id="UP000245626"/>
    </source>
</evidence>
<accession>A0ACD0NTA4</accession>
<keyword evidence="2" id="KW-1185">Reference proteome</keyword>
<reference evidence="1 2" key="1">
    <citation type="journal article" date="2018" name="Mol. Biol. Evol.">
        <title>Broad Genomic Sampling Reveals a Smut Pathogenic Ancestry of the Fungal Clade Ustilaginomycotina.</title>
        <authorList>
            <person name="Kijpornyongpan T."/>
            <person name="Mondo S.J."/>
            <person name="Barry K."/>
            <person name="Sandor L."/>
            <person name="Lee J."/>
            <person name="Lipzen A."/>
            <person name="Pangilinan J."/>
            <person name="LaButti K."/>
            <person name="Hainaut M."/>
            <person name="Henrissat B."/>
            <person name="Grigoriev I.V."/>
            <person name="Spatafora J.W."/>
            <person name="Aime M.C."/>
        </authorList>
    </citation>
    <scope>NUCLEOTIDE SEQUENCE [LARGE SCALE GENOMIC DNA]</scope>
    <source>
        <strain evidence="1 2">SA 807</strain>
    </source>
</reference>
<protein>
    <submittedName>
        <fullName evidence="1">Alpha/beta-hydrolase</fullName>
    </submittedName>
</protein>
<name>A0ACD0NTA4_9BASI</name>
<dbReference type="EMBL" id="KZ820102">
    <property type="protein sequence ID" value="PWN49067.1"/>
    <property type="molecule type" value="Genomic_DNA"/>
</dbReference>
<proteinExistence type="predicted"/>
<organism evidence="1 2">
    <name type="scientific">Violaceomyces palustris</name>
    <dbReference type="NCBI Taxonomy" id="1673888"/>
    <lineage>
        <taxon>Eukaryota</taxon>
        <taxon>Fungi</taxon>
        <taxon>Dikarya</taxon>
        <taxon>Basidiomycota</taxon>
        <taxon>Ustilaginomycotina</taxon>
        <taxon>Ustilaginomycetes</taxon>
        <taxon>Violaceomycetales</taxon>
        <taxon>Violaceomycetaceae</taxon>
        <taxon>Violaceomyces</taxon>
    </lineage>
</organism>
<dbReference type="Proteomes" id="UP000245626">
    <property type="component" value="Unassembled WGS sequence"/>
</dbReference>
<gene>
    <name evidence="1" type="ORF">IE53DRAFT_388735</name>
</gene>
<sequence>MQTSRFLANAHVLPLSFCAIYFGFLAAMLAPWSQKQFVFLHNIPFPFFPKFLTPQRYGLAPFKVRNFRLTTSDGVSLGAWHILPDEFYQEQMAKKSDDDSDQDAFSEDIFDQALQKYPTIIYLHGNAANRAAPFRVSTYSLLTNRLPVNVVAIDYRGFGDSQGDPCERGLVLDARAAWDWVIQRRGTKDEPTADDQERGVVIMGQSLGTGVAAKLGQELTLEGTPPQAVVLFAAYSGMRRLLTSFRPFGLLPLFAPFQLPILSGLADRLLVTKFETSKHLPEMLFTKLGTPGGRRPHLVLLHAEDDRVIPSQNSKDLFHQLWTLSRSDRPSNFTIPTFATVETFQLGPHRNLESPNITLINTLNGGHDRIGEGQVDLIARFSGLK</sequence>